<feature type="region of interest" description="Disordered" evidence="3">
    <location>
        <begin position="803"/>
        <end position="852"/>
    </location>
</feature>
<accession>A0AAV0VSF7</accession>
<dbReference type="Pfam" id="PF00566">
    <property type="entry name" value="RabGAP-TBC"/>
    <property type="match status" value="1"/>
</dbReference>
<dbReference type="InterPro" id="IPR035969">
    <property type="entry name" value="Rab-GAP_TBC_sf"/>
</dbReference>
<evidence type="ECO:0000313" key="6">
    <source>
        <dbReference type="EMBL" id="CAI6347232.1"/>
    </source>
</evidence>
<dbReference type="CDD" id="cd17687">
    <property type="entry name" value="RUN_SGSM1_like"/>
    <property type="match status" value="1"/>
</dbReference>
<keyword evidence="1" id="KW-0343">GTPase activation</keyword>
<dbReference type="SUPFAM" id="SSF47923">
    <property type="entry name" value="Ypt/Rab-GAP domain of gyp1p"/>
    <property type="match status" value="2"/>
</dbReference>
<feature type="region of interest" description="Disordered" evidence="3">
    <location>
        <begin position="679"/>
        <end position="698"/>
    </location>
</feature>
<dbReference type="InterPro" id="IPR000195">
    <property type="entry name" value="Rab-GAP-TBC_dom"/>
</dbReference>
<evidence type="ECO:0000259" key="4">
    <source>
        <dbReference type="PROSITE" id="PS50086"/>
    </source>
</evidence>
<dbReference type="Gene3D" id="1.10.8.270">
    <property type="entry name" value="putative rabgap domain of human tbc1 domain family member 14 like domains"/>
    <property type="match status" value="1"/>
</dbReference>
<dbReference type="PANTHER" id="PTHR22957">
    <property type="entry name" value="TBC1 DOMAIN FAMILY MEMBER GTPASE-ACTIVATING PROTEIN"/>
    <property type="match status" value="1"/>
</dbReference>
<dbReference type="SMART" id="SM00164">
    <property type="entry name" value="TBC"/>
    <property type="match status" value="1"/>
</dbReference>
<dbReference type="Pfam" id="PF12068">
    <property type="entry name" value="PH_RBD"/>
    <property type="match status" value="1"/>
</dbReference>
<dbReference type="FunFam" id="2.30.29.230:FF:000008">
    <property type="entry name" value="Small G protein signaling modulator 2"/>
    <property type="match status" value="1"/>
</dbReference>
<evidence type="ECO:0000256" key="3">
    <source>
        <dbReference type="SAM" id="MobiDB-lite"/>
    </source>
</evidence>
<dbReference type="PROSITE" id="PS50086">
    <property type="entry name" value="TBC_RABGAP"/>
    <property type="match status" value="1"/>
</dbReference>
<feature type="domain" description="Rab-GAP TBC" evidence="4">
    <location>
        <begin position="612"/>
        <end position="1018"/>
    </location>
</feature>
<dbReference type="Gene3D" id="1.20.58.900">
    <property type="match status" value="1"/>
</dbReference>
<dbReference type="GO" id="GO:0005096">
    <property type="term" value="F:GTPase activator activity"/>
    <property type="evidence" value="ECO:0007669"/>
    <property type="project" value="UniProtKB-KW"/>
</dbReference>
<evidence type="ECO:0000256" key="1">
    <source>
        <dbReference type="ARBA" id="ARBA00022468"/>
    </source>
</evidence>
<dbReference type="InterPro" id="IPR021935">
    <property type="entry name" value="SGSM1/2_RBD"/>
</dbReference>
<comment type="caution">
    <text evidence="6">The sequence shown here is derived from an EMBL/GenBank/DDBJ whole genome shotgun (WGS) entry which is preliminary data.</text>
</comment>
<gene>
    <name evidence="6" type="ORF">MEUPH1_LOCUS4045</name>
</gene>
<evidence type="ECO:0000313" key="7">
    <source>
        <dbReference type="Proteomes" id="UP001160148"/>
    </source>
</evidence>
<dbReference type="SMART" id="SM00593">
    <property type="entry name" value="RUN"/>
    <property type="match status" value="1"/>
</dbReference>
<dbReference type="FunFam" id="1.10.8.270:FF:000064">
    <property type="entry name" value="Small G protein-signaling modulator 1b"/>
    <property type="match status" value="1"/>
</dbReference>
<dbReference type="Gene3D" id="2.30.29.230">
    <property type="match status" value="1"/>
</dbReference>
<proteinExistence type="inferred from homology"/>
<dbReference type="Gene3D" id="1.10.472.80">
    <property type="entry name" value="Ypt/Rab-GAP domain of gyp1p, domain 3"/>
    <property type="match status" value="1"/>
</dbReference>
<evidence type="ECO:0000259" key="5">
    <source>
        <dbReference type="PROSITE" id="PS50826"/>
    </source>
</evidence>
<dbReference type="InterPro" id="IPR004012">
    <property type="entry name" value="Run_dom"/>
</dbReference>
<keyword evidence="7" id="KW-1185">Reference proteome</keyword>
<dbReference type="Proteomes" id="UP001160148">
    <property type="component" value="Unassembled WGS sequence"/>
</dbReference>
<dbReference type="InterPro" id="IPR037745">
    <property type="entry name" value="SGSM1/2"/>
</dbReference>
<reference evidence="6 7" key="1">
    <citation type="submission" date="2023-01" db="EMBL/GenBank/DDBJ databases">
        <authorList>
            <person name="Whitehead M."/>
        </authorList>
    </citation>
    <scope>NUCLEOTIDE SEQUENCE [LARGE SCALE GENOMIC DNA]</scope>
</reference>
<organism evidence="6 7">
    <name type="scientific">Macrosiphum euphorbiae</name>
    <name type="common">potato aphid</name>
    <dbReference type="NCBI Taxonomy" id="13131"/>
    <lineage>
        <taxon>Eukaryota</taxon>
        <taxon>Metazoa</taxon>
        <taxon>Ecdysozoa</taxon>
        <taxon>Arthropoda</taxon>
        <taxon>Hexapoda</taxon>
        <taxon>Insecta</taxon>
        <taxon>Pterygota</taxon>
        <taxon>Neoptera</taxon>
        <taxon>Paraneoptera</taxon>
        <taxon>Hemiptera</taxon>
        <taxon>Sternorrhyncha</taxon>
        <taxon>Aphidomorpha</taxon>
        <taxon>Aphidoidea</taxon>
        <taxon>Aphididae</taxon>
        <taxon>Macrosiphini</taxon>
        <taxon>Macrosiphum</taxon>
    </lineage>
</organism>
<sequence>MDSNNTSKKFKEQLIKNVKKEVKQIMEEAVTRKFVHEESGSITSLCAAVEACLSQGLRRRALGLFKTSSTTALLHKMAKNFEPASIISQKVQEMENTDPNNDSCATRAASVNSTLTSSITLPNVHPPPLTKKNSAGSGLGPTSITLPKYLWIRLALFEKLLAVIIDHLVQNCSKYYEKDSLVADPDYGSILSSLLVGPCALDYSRTKSHDQFWTDPPADELVQRHRISSGYHTSPPCRTPINYRRNLHATSNDDNQRQTPISAKDYVESLHQNNRVTLLYGKNNVLVLPKDVTEPMAGYLSLHQTASSLIIKWTPNQLMNCHSPGTNQNDHPEIDASDKSQYWDYAMNVNVDEIVYVHCHQQGNDNGGTIVLVAQDGVQQPPIHFPQGGHLLAFLTCLENGLLPHGQLDPPLWPQRGKGKVFPKLRRKGRSQIQDISNDLSSNTEESRDYVFQIISKARHEEFLSRGEEILDSKIWSMPSAANNMLNRVRGHLESSSTNSSTSTSSSLDPVASPLLINIQNTSKDTGDSLQILCETMKKQIISRAFYGWLAYCRHLTTVRTHLSGLVNTVIIDSSDAETGLTKEKWYSFKSDSNLVNDDTKLEIFRLTYFGGVQHDIRKEVWPFLLGHYKFGSTVEEQNAVDSHCKQEYETTMSEWMAVEAIIRQKDRETMAANIAKLSSESTSGGDAPPPTPNNSKVLSQELSNDVFEDNINFSSDEDNPPVVDDTQLEHNADFCDNPTNQTNTKKHIENIPKEIDCDKKSLSSDEGLGKDEVTEKDMTIKKNTSEDTSLYCPTSVIVTTNISQEKTVDNPNDENDKIDSKDNNKTSKLAVDENEGVGGSNHEQRSACISPASSQGGIYPVELVENFGLNVHRIDKDVQRCDRNYPYFTLENLDKLRNIICTYVWDHLEMGYMQGMCDLVAPLLVILDDETLSYSCFCLLMERMSANFPHSGGAMDTHFANMRSLVQILDSEMFELMHENGDFTHFYFCYRWFLLDFKRELLYDDVFTVWETIWAAKEMSSSHFVLFFALALVETYRDIILANHMDFTDIIKFFNEMAEHHDAKTVLSLARNLVLQLQTLIENK</sequence>
<dbReference type="InterPro" id="IPR037213">
    <property type="entry name" value="Run_dom_sf"/>
</dbReference>
<protein>
    <recommendedName>
        <fullName evidence="8">Small G protein signaling modulator 1</fullName>
    </recommendedName>
</protein>
<dbReference type="FunFam" id="1.10.472.80:FF:000004">
    <property type="entry name" value="Small G protein signaling modulator 1"/>
    <property type="match status" value="1"/>
</dbReference>
<name>A0AAV0VSF7_9HEMI</name>
<dbReference type="AlphaFoldDB" id="A0AAV0VSF7"/>
<feature type="domain" description="RUN" evidence="5">
    <location>
        <begin position="36"/>
        <end position="210"/>
    </location>
</feature>
<dbReference type="EMBL" id="CARXXK010000001">
    <property type="protein sequence ID" value="CAI6347232.1"/>
    <property type="molecule type" value="Genomic_DNA"/>
</dbReference>
<feature type="compositionally biased region" description="Basic and acidic residues" evidence="3">
    <location>
        <begin position="815"/>
        <end position="826"/>
    </location>
</feature>
<comment type="similarity">
    <text evidence="2">Belongs to the RUTBC family.</text>
</comment>
<dbReference type="Pfam" id="PF02759">
    <property type="entry name" value="RUN"/>
    <property type="match status" value="1"/>
</dbReference>
<dbReference type="GO" id="GO:0031410">
    <property type="term" value="C:cytoplasmic vesicle"/>
    <property type="evidence" value="ECO:0007669"/>
    <property type="project" value="UniProtKB-ARBA"/>
</dbReference>
<feature type="region of interest" description="Disordered" evidence="3">
    <location>
        <begin position="118"/>
        <end position="137"/>
    </location>
</feature>
<evidence type="ECO:0008006" key="8">
    <source>
        <dbReference type="Google" id="ProtNLM"/>
    </source>
</evidence>
<dbReference type="SUPFAM" id="SSF140741">
    <property type="entry name" value="RUN domain-like"/>
    <property type="match status" value="1"/>
</dbReference>
<evidence type="ECO:0000256" key="2">
    <source>
        <dbReference type="ARBA" id="ARBA00034124"/>
    </source>
</evidence>
<dbReference type="PANTHER" id="PTHR22957:SF502">
    <property type="entry name" value="SMALL G PROTEIN SIGNALING MODULATOR 2-RELATED"/>
    <property type="match status" value="1"/>
</dbReference>
<dbReference type="PROSITE" id="PS50826">
    <property type="entry name" value="RUN"/>
    <property type="match status" value="1"/>
</dbReference>
<dbReference type="CDD" id="cd15784">
    <property type="entry name" value="PH_RUTBC"/>
    <property type="match status" value="1"/>
</dbReference>